<comment type="caution">
    <text evidence="4">The sequence shown here is derived from an EMBL/GenBank/DDBJ whole genome shotgun (WGS) entry which is preliminary data.</text>
</comment>
<dbReference type="InterPro" id="IPR036779">
    <property type="entry name" value="LysM_dom_sf"/>
</dbReference>
<evidence type="ECO:0000256" key="1">
    <source>
        <dbReference type="SAM" id="MobiDB-lite"/>
    </source>
</evidence>
<accession>A0A8J3JYZ1</accession>
<keyword evidence="5" id="KW-1185">Reference proteome</keyword>
<dbReference type="PROSITE" id="PS51782">
    <property type="entry name" value="LYSM"/>
    <property type="match status" value="1"/>
</dbReference>
<dbReference type="EMBL" id="BONG01000018">
    <property type="protein sequence ID" value="GIF89791.1"/>
    <property type="molecule type" value="Genomic_DNA"/>
</dbReference>
<feature type="transmembrane region" description="Helical" evidence="2">
    <location>
        <begin position="58"/>
        <end position="79"/>
    </location>
</feature>
<dbReference type="InterPro" id="IPR051677">
    <property type="entry name" value="AfsR-DnrI-RedD_regulator"/>
</dbReference>
<name>A0A8J3JYZ1_9ACTN</name>
<keyword evidence="2" id="KW-1133">Transmembrane helix</keyword>
<dbReference type="Pfam" id="PF03704">
    <property type="entry name" value="BTAD"/>
    <property type="match status" value="1"/>
</dbReference>
<feature type="domain" description="LysM" evidence="3">
    <location>
        <begin position="162"/>
        <end position="218"/>
    </location>
</feature>
<dbReference type="SMART" id="SM01043">
    <property type="entry name" value="BTAD"/>
    <property type="match status" value="1"/>
</dbReference>
<proteinExistence type="predicted"/>
<dbReference type="RefSeq" id="WP_191838939.1">
    <property type="nucleotide sequence ID" value="NZ_BAAALB010000008.1"/>
</dbReference>
<reference evidence="4 5" key="1">
    <citation type="submission" date="2021-01" db="EMBL/GenBank/DDBJ databases">
        <title>Whole genome shotgun sequence of Catellatospora chokoriensis NBRC 107358.</title>
        <authorList>
            <person name="Komaki H."/>
            <person name="Tamura T."/>
        </authorList>
    </citation>
    <scope>NUCLEOTIDE SEQUENCE [LARGE SCALE GENOMIC DNA]</scope>
    <source>
        <strain evidence="4 5">NBRC 107358</strain>
    </source>
</reference>
<feature type="compositionally biased region" description="Low complexity" evidence="1">
    <location>
        <begin position="221"/>
        <end position="230"/>
    </location>
</feature>
<dbReference type="SUPFAM" id="SSF48452">
    <property type="entry name" value="TPR-like"/>
    <property type="match status" value="1"/>
</dbReference>
<dbReference type="PANTHER" id="PTHR35807">
    <property type="entry name" value="TRANSCRIPTIONAL REGULATOR REDD-RELATED"/>
    <property type="match status" value="1"/>
</dbReference>
<dbReference type="Gene3D" id="3.10.350.10">
    <property type="entry name" value="LysM domain"/>
    <property type="match status" value="1"/>
</dbReference>
<dbReference type="CDD" id="cd00118">
    <property type="entry name" value="LysM"/>
    <property type="match status" value="1"/>
</dbReference>
<organism evidence="4 5">
    <name type="scientific">Catellatospora chokoriensis</name>
    <dbReference type="NCBI Taxonomy" id="310353"/>
    <lineage>
        <taxon>Bacteria</taxon>
        <taxon>Bacillati</taxon>
        <taxon>Actinomycetota</taxon>
        <taxon>Actinomycetes</taxon>
        <taxon>Micromonosporales</taxon>
        <taxon>Micromonosporaceae</taxon>
        <taxon>Catellatospora</taxon>
    </lineage>
</organism>
<dbReference type="InterPro" id="IPR011990">
    <property type="entry name" value="TPR-like_helical_dom_sf"/>
</dbReference>
<dbReference type="Gene3D" id="1.25.40.10">
    <property type="entry name" value="Tetratricopeptide repeat domain"/>
    <property type="match status" value="1"/>
</dbReference>
<evidence type="ECO:0000313" key="4">
    <source>
        <dbReference type="EMBL" id="GIF89791.1"/>
    </source>
</evidence>
<keyword evidence="2" id="KW-0472">Membrane</keyword>
<feature type="region of interest" description="Disordered" evidence="1">
    <location>
        <begin position="221"/>
        <end position="297"/>
    </location>
</feature>
<dbReference type="InterPro" id="IPR018392">
    <property type="entry name" value="LysM"/>
</dbReference>
<evidence type="ECO:0000313" key="5">
    <source>
        <dbReference type="Proteomes" id="UP000619293"/>
    </source>
</evidence>
<dbReference type="Proteomes" id="UP000619293">
    <property type="component" value="Unassembled WGS sequence"/>
</dbReference>
<dbReference type="InterPro" id="IPR005158">
    <property type="entry name" value="BTAD"/>
</dbReference>
<gene>
    <name evidence="4" type="ORF">Cch02nite_32350</name>
</gene>
<protein>
    <recommendedName>
        <fullName evidence="3">LysM domain-containing protein</fullName>
    </recommendedName>
</protein>
<keyword evidence="2" id="KW-0812">Transmembrane</keyword>
<feature type="compositionally biased region" description="Low complexity" evidence="1">
    <location>
        <begin position="240"/>
        <end position="291"/>
    </location>
</feature>
<dbReference type="AlphaFoldDB" id="A0A8J3JYZ1"/>
<feature type="transmembrane region" description="Helical" evidence="2">
    <location>
        <begin position="100"/>
        <end position="121"/>
    </location>
</feature>
<evidence type="ECO:0000256" key="2">
    <source>
        <dbReference type="SAM" id="Phobius"/>
    </source>
</evidence>
<sequence>MAPLRRHLIRLSAALILIAVVAGLPAALVAAVGWPLPDHLPTADEITNALGSELSDGMILDLLAVSTWLLWIAATRAIVTEARAALLGRPVRAHLRPAGPLRAAASALISALTLGVVLSAASTASASPALASEQPFAATTAATANAAAPQAPTIIQVGNTRYTHVVKRGEYLSKIAAAWLGDADRWPEICALNKHRHFKTGGKLRDCNLIYPGWDLKLPADARPPATAKPAAPPAPQPRTPAAAPPAAATPPAAAPSHVPAPAAPTSPAQSAPASASPDRTHTAPAPQAPAARHDGLTLPDGSWIPWALAAAITAASAMVWLQRRRRYIPGTEDDLTELPTPVTNIGTQVRRNPDLPMPVDTIALATTVPPQQTPPAGGIGLTGDGAHSAARAALITALAAGSPEHPDARAEVIIDAATLANLIGADAVTLGPWPRLHIADNVDDALTIAESQLLHRSRILDEHAATDLDELRRTAPDEETLPPLLLLCEAPPPGARMRAKVTFSLGERLDLTALLLGEWAHGATIDVAADGRTTTTANTLDRPLPDPMAVMQPDTAVAVLTTLREAHTGQPTITPAQPPCPAIPATDETPEAQPQPLQVITSTADRTTGKARLRVLGAPHIEDPSRALRTGALELAVFLAVHPDGMATRDIGEQLEPDSRVNQADQLVHTNASNLRLSLARPGHAAKGAYVIKTAGRYRLDPANVDVDLWQLRDLLRAARPATADTRRRLLQQACDVYTGPLAADRDYEWITPYRETARRWATEAHLLLAEDLLTDDPQAASDLLDRAIKHDEYNEQLYRLAMRARHALGDPDGIRALLRALAKALTELDAEPSEETQVLAQQLRISLQRR</sequence>
<evidence type="ECO:0000259" key="3">
    <source>
        <dbReference type="PROSITE" id="PS51782"/>
    </source>
</evidence>